<evidence type="ECO:0000256" key="4">
    <source>
        <dbReference type="ARBA" id="ARBA00023242"/>
    </source>
</evidence>
<feature type="region of interest" description="Disordered" evidence="7">
    <location>
        <begin position="274"/>
        <end position="307"/>
    </location>
</feature>
<evidence type="ECO:0000256" key="3">
    <source>
        <dbReference type="ARBA" id="ARBA00023155"/>
    </source>
</evidence>
<evidence type="ECO:0000256" key="6">
    <source>
        <dbReference type="RuleBase" id="RU000682"/>
    </source>
</evidence>
<dbReference type="GO" id="GO:0005634">
    <property type="term" value="C:nucleus"/>
    <property type="evidence" value="ECO:0007669"/>
    <property type="project" value="UniProtKB-SubCell"/>
</dbReference>
<dbReference type="PANTHER" id="PTHR24327:SF81">
    <property type="entry name" value="HOMEOTIC PROTEIN DISTAL-LESS-RELATED"/>
    <property type="match status" value="1"/>
</dbReference>
<sequence length="500" mass="52896">MEMYDRVSVVKVIGDVSHQHFESVQVYKTDSTRFKSIRRENKPMIRQDEQRASAFAVAQLASGRENESQTRLTVFVGVVTRSATAATLGNHLPGSGERLRLHYIRAPYGCRARAAAATTSSAANLSTLEVALELGSKVERPSSTTTLNFTDLGSPFGAGDPCPSSTPTPNSMSGGAGGGPSGGGQAGGGNAGGNGGSDMDQHLHHGGLGSVTPGPPGAGGNAGDSTTSSTPVSQTGKSAFIELQHNNLYNPASLRGGYPSGHNVPGAHQFSHQVSALGHQSSGPGSGNQQHAEPGFPSPRSALAGYPFGPMHQHNAYGYHLGSYAPQCPSPPKDVLRYRIRNVFDRMISDGTVLHDRRLIGIELRKEISNIKSARTLNRWCMFADLSPLGDKGGSLVDELGGGGGGSLRNGKGKKMRKPRTIYSSLQLQQLNRRFQRTQYLALPERAELAASLGLTQTQDTRRTASVSIIGTNDFSKSRICHALVIVDRVAEVSSESSRG</sequence>
<feature type="domain" description="Homeobox" evidence="8">
    <location>
        <begin position="414"/>
        <end position="459"/>
    </location>
</feature>
<dbReference type="InterPro" id="IPR001356">
    <property type="entry name" value="HD"/>
</dbReference>
<feature type="compositionally biased region" description="Polar residues" evidence="7">
    <location>
        <begin position="224"/>
        <end position="234"/>
    </location>
</feature>
<feature type="DNA-binding region" description="Homeobox" evidence="5">
    <location>
        <begin position="416"/>
        <end position="460"/>
    </location>
</feature>
<keyword evidence="3 5" id="KW-0371">Homeobox</keyword>
<dbReference type="AlphaFoldDB" id="A0ABD1ZYU9"/>
<dbReference type="EMBL" id="JAUDFV010000158">
    <property type="protein sequence ID" value="KAL2713346.1"/>
    <property type="molecule type" value="Genomic_DNA"/>
</dbReference>
<feature type="compositionally biased region" description="Polar residues" evidence="7">
    <location>
        <begin position="141"/>
        <end position="151"/>
    </location>
</feature>
<keyword evidence="2 5" id="KW-0238">DNA-binding</keyword>
<evidence type="ECO:0000256" key="1">
    <source>
        <dbReference type="ARBA" id="ARBA00004123"/>
    </source>
</evidence>
<evidence type="ECO:0000259" key="8">
    <source>
        <dbReference type="PROSITE" id="PS50071"/>
    </source>
</evidence>
<protein>
    <submittedName>
        <fullName evidence="9">Homeotic protein distal-less-like isoform X4</fullName>
    </submittedName>
</protein>
<dbReference type="SMART" id="SM00389">
    <property type="entry name" value="HOX"/>
    <property type="match status" value="1"/>
</dbReference>
<evidence type="ECO:0000313" key="10">
    <source>
        <dbReference type="Proteomes" id="UP001607302"/>
    </source>
</evidence>
<keyword evidence="10" id="KW-1185">Reference proteome</keyword>
<dbReference type="InterPro" id="IPR009057">
    <property type="entry name" value="Homeodomain-like_sf"/>
</dbReference>
<comment type="subcellular location">
    <subcellularLocation>
        <location evidence="1 5 6">Nucleus</location>
    </subcellularLocation>
</comment>
<accession>A0ABD1ZYU9</accession>
<feature type="compositionally biased region" description="Polar residues" evidence="7">
    <location>
        <begin position="274"/>
        <end position="291"/>
    </location>
</feature>
<evidence type="ECO:0000256" key="2">
    <source>
        <dbReference type="ARBA" id="ARBA00023125"/>
    </source>
</evidence>
<evidence type="ECO:0000256" key="5">
    <source>
        <dbReference type="PROSITE-ProRule" id="PRU00108"/>
    </source>
</evidence>
<evidence type="ECO:0000313" key="9">
    <source>
        <dbReference type="EMBL" id="KAL2713346.1"/>
    </source>
</evidence>
<feature type="region of interest" description="Disordered" evidence="7">
    <location>
        <begin position="140"/>
        <end position="234"/>
    </location>
</feature>
<name>A0ABD1ZYU9_VESSQ</name>
<dbReference type="InterPro" id="IPR050460">
    <property type="entry name" value="Distal-less_Homeobox_TF"/>
</dbReference>
<dbReference type="Gene3D" id="1.10.10.60">
    <property type="entry name" value="Homeodomain-like"/>
    <property type="match status" value="1"/>
</dbReference>
<reference evidence="9 10" key="1">
    <citation type="journal article" date="2024" name="Ann. Entomol. Soc. Am.">
        <title>Genomic analyses of the southern and eastern yellowjacket wasps (Hymenoptera: Vespidae) reveal evolutionary signatures of social life.</title>
        <authorList>
            <person name="Catto M.A."/>
            <person name="Caine P.B."/>
            <person name="Orr S.E."/>
            <person name="Hunt B.G."/>
            <person name="Goodisman M.A.D."/>
        </authorList>
    </citation>
    <scope>NUCLEOTIDE SEQUENCE [LARGE SCALE GENOMIC DNA]</scope>
    <source>
        <strain evidence="9">233</strain>
        <tissue evidence="9">Head and thorax</tissue>
    </source>
</reference>
<evidence type="ECO:0000256" key="7">
    <source>
        <dbReference type="SAM" id="MobiDB-lite"/>
    </source>
</evidence>
<proteinExistence type="predicted"/>
<gene>
    <name evidence="9" type="ORF">V1478_017044</name>
</gene>
<comment type="caution">
    <text evidence="9">The sequence shown here is derived from an EMBL/GenBank/DDBJ whole genome shotgun (WGS) entry which is preliminary data.</text>
</comment>
<feature type="compositionally biased region" description="Gly residues" evidence="7">
    <location>
        <begin position="174"/>
        <end position="196"/>
    </location>
</feature>
<dbReference type="Pfam" id="PF00046">
    <property type="entry name" value="Homeodomain"/>
    <property type="match status" value="1"/>
</dbReference>
<dbReference type="CDD" id="cd00086">
    <property type="entry name" value="homeodomain"/>
    <property type="match status" value="1"/>
</dbReference>
<dbReference type="GO" id="GO:0003677">
    <property type="term" value="F:DNA binding"/>
    <property type="evidence" value="ECO:0007669"/>
    <property type="project" value="UniProtKB-UniRule"/>
</dbReference>
<keyword evidence="4 5" id="KW-0539">Nucleus</keyword>
<dbReference type="PANTHER" id="PTHR24327">
    <property type="entry name" value="HOMEOBOX PROTEIN"/>
    <property type="match status" value="1"/>
</dbReference>
<dbReference type="Proteomes" id="UP001607302">
    <property type="component" value="Unassembled WGS sequence"/>
</dbReference>
<organism evidence="9 10">
    <name type="scientific">Vespula squamosa</name>
    <name type="common">Southern yellow jacket</name>
    <name type="synonym">Wasp</name>
    <dbReference type="NCBI Taxonomy" id="30214"/>
    <lineage>
        <taxon>Eukaryota</taxon>
        <taxon>Metazoa</taxon>
        <taxon>Ecdysozoa</taxon>
        <taxon>Arthropoda</taxon>
        <taxon>Hexapoda</taxon>
        <taxon>Insecta</taxon>
        <taxon>Pterygota</taxon>
        <taxon>Neoptera</taxon>
        <taxon>Endopterygota</taxon>
        <taxon>Hymenoptera</taxon>
        <taxon>Apocrita</taxon>
        <taxon>Aculeata</taxon>
        <taxon>Vespoidea</taxon>
        <taxon>Vespidae</taxon>
        <taxon>Vespinae</taxon>
        <taxon>Vespula</taxon>
    </lineage>
</organism>
<dbReference type="SUPFAM" id="SSF46689">
    <property type="entry name" value="Homeodomain-like"/>
    <property type="match status" value="1"/>
</dbReference>
<dbReference type="PROSITE" id="PS50071">
    <property type="entry name" value="HOMEOBOX_2"/>
    <property type="match status" value="1"/>
</dbReference>